<feature type="domain" description="Amidase" evidence="1">
    <location>
        <begin position="47"/>
        <end position="464"/>
    </location>
</feature>
<dbReference type="InterPro" id="IPR036928">
    <property type="entry name" value="AS_sf"/>
</dbReference>
<dbReference type="Pfam" id="PF01425">
    <property type="entry name" value="Amidase"/>
    <property type="match status" value="1"/>
</dbReference>
<dbReference type="SUPFAM" id="SSF75304">
    <property type="entry name" value="Amidase signature (AS) enzymes"/>
    <property type="match status" value="1"/>
</dbReference>
<dbReference type="InterPro" id="IPR000120">
    <property type="entry name" value="Amidase"/>
</dbReference>
<dbReference type="PANTHER" id="PTHR11895:SF176">
    <property type="entry name" value="AMIDASE AMID-RELATED"/>
    <property type="match status" value="1"/>
</dbReference>
<sequence>MLVPGLSRGDGIVEVGFRGVVGVTAAWELGLVEAAALLRRRELSAVELLDSLLARIQETEEYARAWAFVDEAGARSLAREADALAATGTFAGVLHGIPLGVKDVMDVQGMPTEGGSESLRGNIAVSDAGVVRRLRSNGAVLLGKLQTHEFAFGQGIPPSRNPWDPERYAGGSSVGSGVAVAVGSVPGALGTDTGGSVRNPASVNGLVGLKPTRGAVSSSGVLNVSHTLDHVGPIARSVEDCAAMFEGMAEPEGLALLGGGISARLRQVPEGIRLGIDRQLWSDWGVTEGVLSAVERALVVFADLGFEIVDLPLPGLDLSLHASVAISLSESADHHRERLAAAAERYLPATRVMIETGALATEDDIRLAWQVRSHLRKSIPETMLRAGVDVLVSPTLPAVAPLACSMSSELTGGAGEDSLSSALRMLSAANLTGMPGISVPCGYADGQPVGLHIMGPEWSDARVLAIAKSYEHAVPWRTHVPVRTLPAS</sequence>
<dbReference type="AlphaFoldDB" id="A0A4R5KIN0"/>
<evidence type="ECO:0000259" key="1">
    <source>
        <dbReference type="Pfam" id="PF01425"/>
    </source>
</evidence>
<dbReference type="OrthoDB" id="182039at2"/>
<comment type="caution">
    <text evidence="2">The sequence shown here is derived from an EMBL/GenBank/DDBJ whole genome shotgun (WGS) entry which is preliminary data.</text>
</comment>
<dbReference type="PANTHER" id="PTHR11895">
    <property type="entry name" value="TRANSAMIDASE"/>
    <property type="match status" value="1"/>
</dbReference>
<dbReference type="EMBL" id="SMRU01000016">
    <property type="protein sequence ID" value="TDF94287.1"/>
    <property type="molecule type" value="Genomic_DNA"/>
</dbReference>
<protein>
    <submittedName>
        <fullName evidence="2">Amidase</fullName>
    </submittedName>
</protein>
<proteinExistence type="predicted"/>
<organism evidence="2 3">
    <name type="scientific">Arthrobacter terricola</name>
    <dbReference type="NCBI Taxonomy" id="2547396"/>
    <lineage>
        <taxon>Bacteria</taxon>
        <taxon>Bacillati</taxon>
        <taxon>Actinomycetota</taxon>
        <taxon>Actinomycetes</taxon>
        <taxon>Micrococcales</taxon>
        <taxon>Micrococcaceae</taxon>
        <taxon>Arthrobacter</taxon>
    </lineage>
</organism>
<dbReference type="Gene3D" id="3.90.1300.10">
    <property type="entry name" value="Amidase signature (AS) domain"/>
    <property type="match status" value="1"/>
</dbReference>
<accession>A0A4R5KIN0</accession>
<evidence type="ECO:0000313" key="3">
    <source>
        <dbReference type="Proteomes" id="UP000295511"/>
    </source>
</evidence>
<gene>
    <name evidence="2" type="ORF">E1809_14460</name>
</gene>
<reference evidence="2 3" key="1">
    <citation type="submission" date="2019-03" db="EMBL/GenBank/DDBJ databases">
        <title>Whole genome sequence of Arthrobacter sp JH1-1.</title>
        <authorList>
            <person name="Trinh H.N."/>
        </authorList>
    </citation>
    <scope>NUCLEOTIDE SEQUENCE [LARGE SCALE GENOMIC DNA]</scope>
    <source>
        <strain evidence="2 3">JH1-1</strain>
    </source>
</reference>
<dbReference type="GO" id="GO:0003824">
    <property type="term" value="F:catalytic activity"/>
    <property type="evidence" value="ECO:0007669"/>
    <property type="project" value="InterPro"/>
</dbReference>
<dbReference type="Proteomes" id="UP000295511">
    <property type="component" value="Unassembled WGS sequence"/>
</dbReference>
<dbReference type="InterPro" id="IPR023631">
    <property type="entry name" value="Amidase_dom"/>
</dbReference>
<name>A0A4R5KIN0_9MICC</name>
<evidence type="ECO:0000313" key="2">
    <source>
        <dbReference type="EMBL" id="TDF94287.1"/>
    </source>
</evidence>
<keyword evidence="3" id="KW-1185">Reference proteome</keyword>